<proteinExistence type="predicted"/>
<protein>
    <submittedName>
        <fullName evidence="1">Protein SdhA</fullName>
    </submittedName>
</protein>
<dbReference type="EMBL" id="PQWY01000004">
    <property type="protein sequence ID" value="PPK32728.1"/>
    <property type="molecule type" value="Genomic_DNA"/>
</dbReference>
<comment type="caution">
    <text evidence="1">The sequence shown here is derived from an EMBL/GenBank/DDBJ whole genome shotgun (WGS) entry which is preliminary data.</text>
</comment>
<sequence>MISEKIKLLESFKQNQFSKLIEKINAKILATLKSRHFNPRLAPYLEKMNKEGVPFTDFDLDPENISQIKKLINALYHARLAFLDLENIDIRNIKRTIPDLKLLYSNTIHQAYQAGYLITNLDVDLQEMFKEEIDLILPVIGQLQAFAGEHQECTKRLAESWKDFPISYKAGEVTGIALEQMQPRTGDWDYQFLTQFSAVLPGYIEKLTQYIQQYSSQIKEKEPTLNNEKLEELQNASLKLLNDLEHLKGNDFFISLKVLKYIHIIRNIITLATSSVEQMGHFSDSSQDVIRDNLAQLKYVVLPTLFGLVDKIEDNAMLKPGTLSIPLMEKIKPLYQLLIYYASKPVNFKEKGEELLSIEDSRFLALRLERTYQRIDEANKALFKIQKAQEALDNFYKLLDTPPYNKQPIHQLPNEIKKQLVTHYKIISPYMMDLDPDLNILLIDSLQSPESWSSYLTKPWRWLRGTLPADHAHFVLAQQEALQTLISKKKATQQFHIELNRDLIESVHKQTNLVLFPYSEKTNVFLIDESKALNPANGATEKLKFRSEKGHNILVNPEDLTSEQALDLYQWYRNKREKFRVASKAYNEFITLLKKQTKTIAETEGRILHLNNLDKETKTRCRNLYNIFQPYFIDGIPPELRASAISFDKFLVHSFSNESSTYDAPAVDLFEKLDEHFQIYFTEIDLQWGKKSNQYLKWAQEKFASENNSTELEHDEKLESRAHHLIKHTNFSKYIHEFRTELNQIISLFNNAMKAQLKQQPNGIPYPELQDKNKELAQSAQVIAIKRIFNSLYHVEKIVVELEKLDTRSYESVYVYHLIQAYDHINEIKKLALKLAVDPHFKLIASELLEKAQTLIATIQEHSDAYQVSPLEVPYNHDIKYNALWYTLNAFYISPKHIRSLRNTNYLTTEELNDLHLKAKKATVTVENIIKSSNSYFKLFLQTPAMYSLYREMTNKLNEFISTSHDAVMNNLDQFRSKIFTPMLMEADAWEDKLGLVPGTISGPLKTITDEYYKGLLHPLALHSKAHIRMICDKTPIDQRIKTTHKKLENATQHLDKIEKNYKHIIKLYEIIKTKSGKTTDDELIETYKKALYKLAKLQKRLPENTDPDPKDYELDTLLNSELKEYEPKLTLIKPLIIASYHHYEGLKATYLMKANTAREKLNYLKELRSTQEQEDLLYIEEYTTESFNKQLDAFCNRHIGLQYTDKEYRTKLREYLLAFKDSIIQHSKFAEDINLTIKNLLKEKIKNFERDNFEKYYHLDAVRVALAQFKNYFSLSTAAIEQKNSTFESEETLAKKTELINKLVDISEDGTLTPKERVDQISFHVKNPNFERIIMDYKQESYFSFTYLKQCILSLLEALCLYTPERRKLFNNLESSVKTQPKINELTKRFGLFAGNESAMSTKSESRALTSVSSVENNETIELNPLAPSA</sequence>
<name>A0A2S6F5L4_LEGPN</name>
<evidence type="ECO:0000313" key="1">
    <source>
        <dbReference type="EMBL" id="PPK32728.1"/>
    </source>
</evidence>
<gene>
    <name evidence="1" type="ORF">C3928_02540</name>
</gene>
<organism evidence="1 2">
    <name type="scientific">Legionella pneumophila</name>
    <dbReference type="NCBI Taxonomy" id="446"/>
    <lineage>
        <taxon>Bacteria</taxon>
        <taxon>Pseudomonadati</taxon>
        <taxon>Pseudomonadota</taxon>
        <taxon>Gammaproteobacteria</taxon>
        <taxon>Legionellales</taxon>
        <taxon>Legionellaceae</taxon>
        <taxon>Legionella</taxon>
    </lineage>
</organism>
<accession>A0A2S6F5L4</accession>
<dbReference type="OrthoDB" id="5647347at2"/>
<dbReference type="Proteomes" id="UP000239239">
    <property type="component" value="Unassembled WGS sequence"/>
</dbReference>
<reference evidence="1 2" key="1">
    <citation type="submission" date="2018-02" db="EMBL/GenBank/DDBJ databases">
        <title>Draft genome sequences of four Legionella pneumophila clinical strains isolated in Ontario.</title>
        <authorList>
            <person name="Fortuna A."/>
            <person name="Ramnarine R."/>
            <person name="Li A."/>
            <person name="Frantz C."/>
            <person name="Mallo G."/>
        </authorList>
    </citation>
    <scope>NUCLEOTIDE SEQUENCE [LARGE SCALE GENOMIC DNA]</scope>
    <source>
        <strain evidence="1 2">LG61</strain>
    </source>
</reference>
<dbReference type="RefSeq" id="WP_027228956.1">
    <property type="nucleotide sequence ID" value="NZ_CP017601.1"/>
</dbReference>
<evidence type="ECO:0000313" key="2">
    <source>
        <dbReference type="Proteomes" id="UP000239239"/>
    </source>
</evidence>